<reference evidence="1 2" key="1">
    <citation type="submission" date="2021-06" db="EMBL/GenBank/DDBJ databases">
        <title>Caerostris extrusa draft genome.</title>
        <authorList>
            <person name="Kono N."/>
            <person name="Arakawa K."/>
        </authorList>
    </citation>
    <scope>NUCLEOTIDE SEQUENCE [LARGE SCALE GENOMIC DNA]</scope>
</reference>
<protein>
    <submittedName>
        <fullName evidence="1">Uncharacterized protein</fullName>
    </submittedName>
</protein>
<keyword evidence="2" id="KW-1185">Reference proteome</keyword>
<accession>A0AAV4QR93</accession>
<dbReference type="AlphaFoldDB" id="A0AAV4QR93"/>
<gene>
    <name evidence="1" type="ORF">CEXT_87381</name>
</gene>
<evidence type="ECO:0000313" key="2">
    <source>
        <dbReference type="Proteomes" id="UP001054945"/>
    </source>
</evidence>
<comment type="caution">
    <text evidence="1">The sequence shown here is derived from an EMBL/GenBank/DDBJ whole genome shotgun (WGS) entry which is preliminary data.</text>
</comment>
<organism evidence="1 2">
    <name type="scientific">Caerostris extrusa</name>
    <name type="common">Bark spider</name>
    <name type="synonym">Caerostris bankana</name>
    <dbReference type="NCBI Taxonomy" id="172846"/>
    <lineage>
        <taxon>Eukaryota</taxon>
        <taxon>Metazoa</taxon>
        <taxon>Ecdysozoa</taxon>
        <taxon>Arthropoda</taxon>
        <taxon>Chelicerata</taxon>
        <taxon>Arachnida</taxon>
        <taxon>Araneae</taxon>
        <taxon>Araneomorphae</taxon>
        <taxon>Entelegynae</taxon>
        <taxon>Araneoidea</taxon>
        <taxon>Araneidae</taxon>
        <taxon>Caerostris</taxon>
    </lineage>
</organism>
<dbReference type="EMBL" id="BPLR01006634">
    <property type="protein sequence ID" value="GIY11324.1"/>
    <property type="molecule type" value="Genomic_DNA"/>
</dbReference>
<name>A0AAV4QR93_CAEEX</name>
<evidence type="ECO:0000313" key="1">
    <source>
        <dbReference type="EMBL" id="GIY11324.1"/>
    </source>
</evidence>
<proteinExistence type="predicted"/>
<dbReference type="Proteomes" id="UP001054945">
    <property type="component" value="Unassembled WGS sequence"/>
</dbReference>
<sequence>MVGLGRDIPSTMVSLGRDKLGYFLNNGQMGGWELIYIEPPSGRYGATLGVVSCVSWWGALRMRPTLKTTGDVGF</sequence>